<reference evidence="3" key="1">
    <citation type="journal article" date="2017" name="Genome Biol.">
        <title>Comparative genomics reveals high biological diversity and specific adaptations in the industrially and medically important fungal genus Aspergillus.</title>
        <authorList>
            <person name="de Vries R.P."/>
            <person name="Riley R."/>
            <person name="Wiebenga A."/>
            <person name="Aguilar-Osorio G."/>
            <person name="Amillis S."/>
            <person name="Uchima C.A."/>
            <person name="Anderluh G."/>
            <person name="Asadollahi M."/>
            <person name="Askin M."/>
            <person name="Barry K."/>
            <person name="Battaglia E."/>
            <person name="Bayram O."/>
            <person name="Benocci T."/>
            <person name="Braus-Stromeyer S.A."/>
            <person name="Caldana C."/>
            <person name="Canovas D."/>
            <person name="Cerqueira G.C."/>
            <person name="Chen F."/>
            <person name="Chen W."/>
            <person name="Choi C."/>
            <person name="Clum A."/>
            <person name="Dos Santos R.A."/>
            <person name="Damasio A.R."/>
            <person name="Diallinas G."/>
            <person name="Emri T."/>
            <person name="Fekete E."/>
            <person name="Flipphi M."/>
            <person name="Freyberg S."/>
            <person name="Gallo A."/>
            <person name="Gournas C."/>
            <person name="Habgood R."/>
            <person name="Hainaut M."/>
            <person name="Harispe M.L."/>
            <person name="Henrissat B."/>
            <person name="Hilden K.S."/>
            <person name="Hope R."/>
            <person name="Hossain A."/>
            <person name="Karabika E."/>
            <person name="Karaffa L."/>
            <person name="Karanyi Z."/>
            <person name="Krasevec N."/>
            <person name="Kuo A."/>
            <person name="Kusch H."/>
            <person name="LaButti K."/>
            <person name="Lagendijk E.L."/>
            <person name="Lapidus A."/>
            <person name="Levasseur A."/>
            <person name="Lindquist E."/>
            <person name="Lipzen A."/>
            <person name="Logrieco A.F."/>
            <person name="MacCabe A."/>
            <person name="Maekelae M.R."/>
            <person name="Malavazi I."/>
            <person name="Melin P."/>
            <person name="Meyer V."/>
            <person name="Mielnichuk N."/>
            <person name="Miskei M."/>
            <person name="Molnar A.P."/>
            <person name="Mule G."/>
            <person name="Ngan C.Y."/>
            <person name="Orejas M."/>
            <person name="Orosz E."/>
            <person name="Ouedraogo J.P."/>
            <person name="Overkamp K.M."/>
            <person name="Park H.-S."/>
            <person name="Perrone G."/>
            <person name="Piumi F."/>
            <person name="Punt P.J."/>
            <person name="Ram A.F."/>
            <person name="Ramon A."/>
            <person name="Rauscher S."/>
            <person name="Record E."/>
            <person name="Riano-Pachon D.M."/>
            <person name="Robert V."/>
            <person name="Roehrig J."/>
            <person name="Ruller R."/>
            <person name="Salamov A."/>
            <person name="Salih N.S."/>
            <person name="Samson R.A."/>
            <person name="Sandor E."/>
            <person name="Sanguinetti M."/>
            <person name="Schuetze T."/>
            <person name="Sepcic K."/>
            <person name="Shelest E."/>
            <person name="Sherlock G."/>
            <person name="Sophianopoulou V."/>
            <person name="Squina F.M."/>
            <person name="Sun H."/>
            <person name="Susca A."/>
            <person name="Todd R.B."/>
            <person name="Tsang A."/>
            <person name="Unkles S.E."/>
            <person name="van de Wiele N."/>
            <person name="van Rossen-Uffink D."/>
            <person name="Oliveira J.V."/>
            <person name="Vesth T.C."/>
            <person name="Visser J."/>
            <person name="Yu J.-H."/>
            <person name="Zhou M."/>
            <person name="Andersen M.R."/>
            <person name="Archer D.B."/>
            <person name="Baker S.E."/>
            <person name="Benoit I."/>
            <person name="Brakhage A.A."/>
            <person name="Braus G.H."/>
            <person name="Fischer R."/>
            <person name="Frisvad J.C."/>
            <person name="Goldman G.H."/>
            <person name="Houbraken J."/>
            <person name="Oakley B."/>
            <person name="Pocsi I."/>
            <person name="Scazzocchio C."/>
            <person name="Seiboth B."/>
            <person name="vanKuyk P.A."/>
            <person name="Wortman J."/>
            <person name="Dyer P.S."/>
            <person name="Grigoriev I.V."/>
        </authorList>
    </citation>
    <scope>NUCLEOTIDE SEQUENCE [LARGE SCALE GENOMIC DNA]</scope>
    <source>
        <strain evidence="3">CBS 506.65</strain>
    </source>
</reference>
<name>A0A1L9S5U1_9EURO</name>
<comment type="similarity">
    <text evidence="1">Belongs to the ustYa family.</text>
</comment>
<dbReference type="OrthoDB" id="3687641at2759"/>
<dbReference type="GO" id="GO:0043386">
    <property type="term" value="P:mycotoxin biosynthetic process"/>
    <property type="evidence" value="ECO:0007669"/>
    <property type="project" value="InterPro"/>
</dbReference>
<gene>
    <name evidence="2" type="ORF">ASPZODRAFT_20474</name>
</gene>
<dbReference type="VEuPathDB" id="FungiDB:ASPZODRAFT_20474"/>
<dbReference type="RefSeq" id="XP_022577020.1">
    <property type="nucleotide sequence ID" value="XM_022727600.1"/>
</dbReference>
<accession>A0A1L9S5U1</accession>
<dbReference type="PANTHER" id="PTHR33365:SF14">
    <property type="entry name" value="TAT PATHWAY SIGNAL SEQUENCE"/>
    <property type="match status" value="1"/>
</dbReference>
<dbReference type="EMBL" id="KV878359">
    <property type="protein sequence ID" value="OJJ42510.1"/>
    <property type="molecule type" value="Genomic_DNA"/>
</dbReference>
<sequence>MFGWVKRVFRAEYVPLDPFEDGEKEQLPERRACTQSRIFWINLGAPILDEVEIAIGPRFLDTSLIESDPLSIFRQDPSPEVDTAWKRLGDTRPIPLTREQVLAIGKDPAEAIRIPDSWELGSDVYFGRLDVFHQIHCLDALRREAYWDYYYGSQYPRGVNETGPIHRLHLSHCIYYLLQNILCNANTAVYTHFWTDTIDHPFPDFEIAHQCRDFGAVKQWQTEKALNEHDFARLTKPEEYGPPRFMSYRFKQVHGYYDTHEDPGEYEGGAIA</sequence>
<organism evidence="2 3">
    <name type="scientific">Penicilliopsis zonata CBS 506.65</name>
    <dbReference type="NCBI Taxonomy" id="1073090"/>
    <lineage>
        <taxon>Eukaryota</taxon>
        <taxon>Fungi</taxon>
        <taxon>Dikarya</taxon>
        <taxon>Ascomycota</taxon>
        <taxon>Pezizomycotina</taxon>
        <taxon>Eurotiomycetes</taxon>
        <taxon>Eurotiomycetidae</taxon>
        <taxon>Eurotiales</taxon>
        <taxon>Aspergillaceae</taxon>
        <taxon>Penicilliopsis</taxon>
    </lineage>
</organism>
<dbReference type="Proteomes" id="UP000184188">
    <property type="component" value="Unassembled WGS sequence"/>
</dbReference>
<evidence type="ECO:0000313" key="3">
    <source>
        <dbReference type="Proteomes" id="UP000184188"/>
    </source>
</evidence>
<protein>
    <recommendedName>
        <fullName evidence="4">Tat pathway signal sequence</fullName>
    </recommendedName>
</protein>
<dbReference type="GeneID" id="34614064"/>
<dbReference type="AlphaFoldDB" id="A0A1L9S5U1"/>
<dbReference type="Pfam" id="PF11807">
    <property type="entry name" value="UstYa"/>
    <property type="match status" value="1"/>
</dbReference>
<keyword evidence="3" id="KW-1185">Reference proteome</keyword>
<proteinExistence type="inferred from homology"/>
<dbReference type="PANTHER" id="PTHR33365">
    <property type="entry name" value="YALI0B05434P"/>
    <property type="match status" value="1"/>
</dbReference>
<dbReference type="STRING" id="1073090.A0A1L9S5U1"/>
<evidence type="ECO:0008006" key="4">
    <source>
        <dbReference type="Google" id="ProtNLM"/>
    </source>
</evidence>
<evidence type="ECO:0000313" key="2">
    <source>
        <dbReference type="EMBL" id="OJJ42510.1"/>
    </source>
</evidence>
<dbReference type="InterPro" id="IPR021765">
    <property type="entry name" value="UstYa-like"/>
</dbReference>
<evidence type="ECO:0000256" key="1">
    <source>
        <dbReference type="ARBA" id="ARBA00035112"/>
    </source>
</evidence>